<dbReference type="InterPro" id="IPR023606">
    <property type="entry name" value="CoA-Trfase_III_dom_1_sf"/>
</dbReference>
<dbReference type="Gene3D" id="3.30.1540.10">
    <property type="entry name" value="formyl-coa transferase, domain 3"/>
    <property type="match status" value="1"/>
</dbReference>
<dbReference type="PANTHER" id="PTHR48207:SF3">
    <property type="entry name" value="SUCCINATE--HYDROXYMETHYLGLUTARATE COA-TRANSFERASE"/>
    <property type="match status" value="1"/>
</dbReference>
<dbReference type="InterPro" id="IPR050483">
    <property type="entry name" value="CoA-transferase_III_domain"/>
</dbReference>
<evidence type="ECO:0000256" key="1">
    <source>
        <dbReference type="ARBA" id="ARBA00022679"/>
    </source>
</evidence>
<keyword evidence="3" id="KW-1185">Reference proteome</keyword>
<dbReference type="GO" id="GO:0016740">
    <property type="term" value="F:transferase activity"/>
    <property type="evidence" value="ECO:0007669"/>
    <property type="project" value="UniProtKB-KW"/>
</dbReference>
<dbReference type="InterPro" id="IPR003673">
    <property type="entry name" value="CoA-Trfase_fam_III"/>
</dbReference>
<organism evidence="2 3">
    <name type="scientific">Georgenia alba</name>
    <dbReference type="NCBI Taxonomy" id="2233858"/>
    <lineage>
        <taxon>Bacteria</taxon>
        <taxon>Bacillati</taxon>
        <taxon>Actinomycetota</taxon>
        <taxon>Actinomycetes</taxon>
        <taxon>Micrococcales</taxon>
        <taxon>Bogoriellaceae</taxon>
        <taxon>Georgenia</taxon>
    </lineage>
</organism>
<dbReference type="EMBL" id="JBHTCQ010000001">
    <property type="protein sequence ID" value="MFC7404193.1"/>
    <property type="molecule type" value="Genomic_DNA"/>
</dbReference>
<gene>
    <name evidence="2" type="ORF">ACFQQL_03645</name>
</gene>
<dbReference type="Proteomes" id="UP001596455">
    <property type="component" value="Unassembled WGS sequence"/>
</dbReference>
<dbReference type="Pfam" id="PF02515">
    <property type="entry name" value="CoA_transf_3"/>
    <property type="match status" value="1"/>
</dbReference>
<name>A0ABW2Q3W3_9MICO</name>
<accession>A0ABW2Q3W3</accession>
<evidence type="ECO:0000313" key="3">
    <source>
        <dbReference type="Proteomes" id="UP001596455"/>
    </source>
</evidence>
<dbReference type="InterPro" id="IPR011032">
    <property type="entry name" value="GroES-like_sf"/>
</dbReference>
<proteinExistence type="predicted"/>
<comment type="caution">
    <text evidence="2">The sequence shown here is derived from an EMBL/GenBank/DDBJ whole genome shotgun (WGS) entry which is preliminary data.</text>
</comment>
<evidence type="ECO:0000313" key="2">
    <source>
        <dbReference type="EMBL" id="MFC7404193.1"/>
    </source>
</evidence>
<dbReference type="Gene3D" id="3.40.50.10540">
    <property type="entry name" value="Crotonobetainyl-coa:carnitine coa-transferase, domain 1"/>
    <property type="match status" value="1"/>
</dbReference>
<dbReference type="PANTHER" id="PTHR48207">
    <property type="entry name" value="SUCCINATE--HYDROXYMETHYLGLUTARATE COA-TRANSFERASE"/>
    <property type="match status" value="1"/>
</dbReference>
<sequence>MSEQMQAAGAVLERIGGVGPWLASRPIVIPDVVLDPPRDGELLVRMEAAGSCHSAPSVVEGNRDRPLPCLMDNEAAGGQRGRRLVDNRLESEENAMSDTTAPRALEGMTVLDLSQVMAGPYCTMILGDYGAEVIKIENPEAGDQTRRSWGRLYAGQDSHAFLAMNRNKRSVALDLKDAEDLEKFYGLVRDADVVVENFRPGVAQRLGIDYDTLKDINPGLIYASISGFGLSGPYSTRPGYDLIAQAMSGVMSITGEPGGRPVKCGLPVSDLGAALFTAVGIVTAWAHKQRTGEGQKVETSLFESALALSVWESVEYWTTGRTPQPMGSGHRINEPYRALRTADGYVTVGANNQKLWRLLCRAMDDEALADDPRFATNMDRMDHLPELVEELERRLAARTSTEWVDIFLAAGVPAGPIQDYRQVLEEDEHVKARGMVTTVDHPLEGEVKLLASPIRMSGTPFTVRRHPPLLGEHTDEVVANLARTEA</sequence>
<dbReference type="Gene3D" id="3.90.180.10">
    <property type="entry name" value="Medium-chain alcohol dehydrogenases, catalytic domain"/>
    <property type="match status" value="1"/>
</dbReference>
<protein>
    <submittedName>
        <fullName evidence="2">CoA transferase</fullName>
    </submittedName>
</protein>
<keyword evidence="1 2" id="KW-0808">Transferase</keyword>
<dbReference type="SUPFAM" id="SSF89796">
    <property type="entry name" value="CoA-transferase family III (CaiB/BaiF)"/>
    <property type="match status" value="1"/>
</dbReference>
<dbReference type="SUPFAM" id="SSF50129">
    <property type="entry name" value="GroES-like"/>
    <property type="match status" value="1"/>
</dbReference>
<dbReference type="InterPro" id="IPR044855">
    <property type="entry name" value="CoA-Trfase_III_dom3_sf"/>
</dbReference>
<dbReference type="RefSeq" id="WP_382391351.1">
    <property type="nucleotide sequence ID" value="NZ_JBHTCQ010000001.1"/>
</dbReference>
<reference evidence="3" key="1">
    <citation type="journal article" date="2019" name="Int. J. Syst. Evol. Microbiol.">
        <title>The Global Catalogue of Microorganisms (GCM) 10K type strain sequencing project: providing services to taxonomists for standard genome sequencing and annotation.</title>
        <authorList>
            <consortium name="The Broad Institute Genomics Platform"/>
            <consortium name="The Broad Institute Genome Sequencing Center for Infectious Disease"/>
            <person name="Wu L."/>
            <person name="Ma J."/>
        </authorList>
    </citation>
    <scope>NUCLEOTIDE SEQUENCE [LARGE SCALE GENOMIC DNA]</scope>
    <source>
        <strain evidence="3">JCM 1490</strain>
    </source>
</reference>